<dbReference type="SUPFAM" id="SSF52047">
    <property type="entry name" value="RNI-like"/>
    <property type="match status" value="1"/>
</dbReference>
<dbReference type="EMBL" id="KQ964668">
    <property type="protein sequence ID" value="KXN67010.1"/>
    <property type="molecule type" value="Genomic_DNA"/>
</dbReference>
<sequence>MDYMYSVNVSKFIYNLDWSTVPTLNDIAVYLSKSDTIELSQACKHFRSKLSSRVFYKLTLFNQVYWNYRQNNNVVLRGNKLKKLICEKIIEDLASKSRLVKKVVLTSRINPKLANLFFKKFKYCKSVIIDCKYEFKLATVYNILKHLNYLEVFFMEALYKHSPNGALIPSNFRFPKTLKSITVYPYILENNYIPAINDIDFATHYNITHWQITGSFNTERLSHQQPNITHLYLRDMPTIEFDKFKSTLVNNPQLKTLLYNLEFWSIEKLNTILTLPNLQKLLVANYEVDSFNYTNFSLISNTTIKTLILSFVTPSIVIEELLTKLESLEDVIFIGYCVDYLEPISWLQFQGKLNSITFAYIFDDESEIENLVSCLKPQTKILFNYSVKSVVNYNLTI</sequence>
<evidence type="ECO:0000313" key="2">
    <source>
        <dbReference type="Proteomes" id="UP000070444"/>
    </source>
</evidence>
<dbReference type="InterPro" id="IPR032675">
    <property type="entry name" value="LRR_dom_sf"/>
</dbReference>
<organism evidence="1 2">
    <name type="scientific">Conidiobolus coronatus (strain ATCC 28846 / CBS 209.66 / NRRL 28638)</name>
    <name type="common">Delacroixia coronata</name>
    <dbReference type="NCBI Taxonomy" id="796925"/>
    <lineage>
        <taxon>Eukaryota</taxon>
        <taxon>Fungi</taxon>
        <taxon>Fungi incertae sedis</taxon>
        <taxon>Zoopagomycota</taxon>
        <taxon>Entomophthoromycotina</taxon>
        <taxon>Entomophthoromycetes</taxon>
        <taxon>Entomophthorales</taxon>
        <taxon>Ancylistaceae</taxon>
        <taxon>Conidiobolus</taxon>
    </lineage>
</organism>
<evidence type="ECO:0000313" key="1">
    <source>
        <dbReference type="EMBL" id="KXN67010.1"/>
    </source>
</evidence>
<evidence type="ECO:0008006" key="3">
    <source>
        <dbReference type="Google" id="ProtNLM"/>
    </source>
</evidence>
<keyword evidence="2" id="KW-1185">Reference proteome</keyword>
<dbReference type="Proteomes" id="UP000070444">
    <property type="component" value="Unassembled WGS sequence"/>
</dbReference>
<protein>
    <recommendedName>
        <fullName evidence="3">F-box domain-containing protein</fullName>
    </recommendedName>
</protein>
<reference evidence="1 2" key="1">
    <citation type="journal article" date="2015" name="Genome Biol. Evol.">
        <title>Phylogenomic analyses indicate that early fungi evolved digesting cell walls of algal ancestors of land plants.</title>
        <authorList>
            <person name="Chang Y."/>
            <person name="Wang S."/>
            <person name="Sekimoto S."/>
            <person name="Aerts A.L."/>
            <person name="Choi C."/>
            <person name="Clum A."/>
            <person name="LaButti K.M."/>
            <person name="Lindquist E.A."/>
            <person name="Yee Ngan C."/>
            <person name="Ohm R.A."/>
            <person name="Salamov A.A."/>
            <person name="Grigoriev I.V."/>
            <person name="Spatafora J.W."/>
            <person name="Berbee M.L."/>
        </authorList>
    </citation>
    <scope>NUCLEOTIDE SEQUENCE [LARGE SCALE GENOMIC DNA]</scope>
    <source>
        <strain evidence="1 2">NRRL 28638</strain>
    </source>
</reference>
<accession>A0A137NW14</accession>
<name>A0A137NW14_CONC2</name>
<gene>
    <name evidence="1" type="ORF">CONCODRAFT_10992</name>
</gene>
<dbReference type="Gene3D" id="3.80.10.10">
    <property type="entry name" value="Ribonuclease Inhibitor"/>
    <property type="match status" value="1"/>
</dbReference>
<proteinExistence type="predicted"/>
<dbReference type="AlphaFoldDB" id="A0A137NW14"/>